<feature type="transmembrane region" description="Helical" evidence="2">
    <location>
        <begin position="817"/>
        <end position="834"/>
    </location>
</feature>
<evidence type="ECO:0000256" key="2">
    <source>
        <dbReference type="SAM" id="Phobius"/>
    </source>
</evidence>
<dbReference type="AlphaFoldDB" id="A0A9E7R7H2"/>
<dbReference type="Proteomes" id="UP001057580">
    <property type="component" value="Plasmid unnamed1"/>
</dbReference>
<protein>
    <submittedName>
        <fullName evidence="3">Uncharacterized protein</fullName>
    </submittedName>
</protein>
<dbReference type="KEGG" id="ssai:N0B31_22385"/>
<sequence length="849" mass="94796">MSSQADFPRKGADTDSQRVDPETEDESKTETGTGTGAHQDDTTLGGRVTSAGRAFRTGLSERCLSLPRPKRTDGRYAQHIHACITIALVGSLLLASVSVVAAGLGAITAIPSPDPGVEKSYDDTYRILANNDDDVDPSDISYNGYFENDYPYGPVELQAKSQSPSQTLRYVATQDVYIRDLSDFQAVPYQDRWTRYADITSYQETQFLLVHGNNTYDGPTSTDGKWFVRVTSQYGEWQPVYNAEVRWDRNAEELYVANPEEALIHTAYYSNTIDRNLHAAGQYSRYAQDSDRVAIPTVNGRELYPTSDGASMSRQWGQSNFDTVRDAWVGINYVFGGVWYRDSYVVGGTPTRGAYVPFDHRAIAPPDYSYDDQCKIKHIHRRTHTHDNSTHTHKSTHWHYYDRTKWAEYELINSSAEVTSVQLDRPGFSGESDWAKFGDTTWIAIEDPSSMPLEYPRGEYTLTATLRVTSEVESRWGITSSRCNEWSKSSTSTYTHTTQYSVPVTITDFDSPNLNISVVHIDGEGDDRLLITWTGDQDLPHDPWRQIQVDVNGKVVNIDSPWRFYGVSRNDAVEVRTASGSNIHDVTHTQGDRWPAIYHYQTSVANVTMEFPRQQDSVETQRWGYLRTVDTQVAARPGGAPLPAGVSDTDNDAPTELYTQYVVTLNSNDLETGETATATADNPFGGSLDDQLNVSTKPYSPTVLRLMEIDRSPTGEGHEGTLILTDTNSNFLDNKTITVTQADGTNWTVTTDSEGRASVTWDGMTLRARYDGDVWDTGPDNPYYKGDSILYLLPPGDVAFVAAGTVGEYISGAINNTLIFVEWLALGIFAFWYVRMRRRTTKRGGGKKA</sequence>
<evidence type="ECO:0000313" key="4">
    <source>
        <dbReference type="Proteomes" id="UP001057580"/>
    </source>
</evidence>
<dbReference type="EMBL" id="CP104004">
    <property type="protein sequence ID" value="UWM56997.1"/>
    <property type="molecule type" value="Genomic_DNA"/>
</dbReference>
<evidence type="ECO:0000313" key="3">
    <source>
        <dbReference type="EMBL" id="UWM56997.1"/>
    </source>
</evidence>
<evidence type="ECO:0000256" key="1">
    <source>
        <dbReference type="SAM" id="MobiDB-lite"/>
    </source>
</evidence>
<feature type="transmembrane region" description="Helical" evidence="2">
    <location>
        <begin position="80"/>
        <end position="107"/>
    </location>
</feature>
<gene>
    <name evidence="3" type="ORF">N0B31_22385</name>
</gene>
<keyword evidence="4" id="KW-1185">Reference proteome</keyword>
<geneLocation type="plasmid" evidence="3 4">
    <name>unnamed1</name>
</geneLocation>
<keyword evidence="2" id="KW-1133">Transmembrane helix</keyword>
<accession>A0A9E7R7H2</accession>
<feature type="region of interest" description="Disordered" evidence="1">
    <location>
        <begin position="1"/>
        <end position="48"/>
    </location>
</feature>
<name>A0A9E7R7H2_9EURY</name>
<organism evidence="3 4">
    <name type="scientific">Salinirubellus salinus</name>
    <dbReference type="NCBI Taxonomy" id="1364945"/>
    <lineage>
        <taxon>Archaea</taxon>
        <taxon>Methanobacteriati</taxon>
        <taxon>Methanobacteriota</taxon>
        <taxon>Stenosarchaea group</taxon>
        <taxon>Halobacteria</taxon>
        <taxon>Halobacteriales</taxon>
        <taxon>Natronomonadaceae</taxon>
        <taxon>Salinirubellus</taxon>
    </lineage>
</organism>
<keyword evidence="2" id="KW-0472">Membrane</keyword>
<keyword evidence="3" id="KW-0614">Plasmid</keyword>
<proteinExistence type="predicted"/>
<feature type="compositionally biased region" description="Basic and acidic residues" evidence="1">
    <location>
        <begin position="7"/>
        <end position="29"/>
    </location>
</feature>
<dbReference type="RefSeq" id="WP_260644108.1">
    <property type="nucleotide sequence ID" value="NZ_CP104004.1"/>
</dbReference>
<keyword evidence="2" id="KW-0812">Transmembrane</keyword>
<dbReference type="GeneID" id="74945233"/>
<reference evidence="3" key="1">
    <citation type="submission" date="2022-09" db="EMBL/GenBank/DDBJ databases">
        <title>Diverse halophilic archaea isolated from saline environments.</title>
        <authorList>
            <person name="Cui H.-L."/>
        </authorList>
    </citation>
    <scope>NUCLEOTIDE SEQUENCE</scope>
    <source>
        <strain evidence="3">ZS-35-S2</strain>
        <plasmid evidence="3">unnamed1</plasmid>
    </source>
</reference>